<name>A0A010SCF1_PSEFL</name>
<geneLocation type="plasmid" evidence="1">
    <name>pUTK21</name>
</geneLocation>
<evidence type="ECO:0000313" key="2">
    <source>
        <dbReference type="Proteomes" id="UP000022611"/>
    </source>
</evidence>
<proteinExistence type="predicted"/>
<dbReference type="EMBL" id="AFOY02000029">
    <property type="protein sequence ID" value="EXF90985.1"/>
    <property type="molecule type" value="Genomic_DNA"/>
</dbReference>
<sequence length="69" mass="7788">MLKQEKFLVARKSALIRIWPGSFQVTDFELKALSAAITAEFISPAFELMRQPMPPQEHRNLSSATAANR</sequence>
<comment type="caution">
    <text evidence="1">The sequence shown here is derived from an EMBL/GenBank/DDBJ whole genome shotgun (WGS) entry which is preliminary data.</text>
</comment>
<protein>
    <submittedName>
        <fullName evidence="1">Uncharacterized protein</fullName>
    </submittedName>
</protein>
<keyword evidence="1" id="KW-0614">Plasmid</keyword>
<dbReference type="AlphaFoldDB" id="A0A010SCF1"/>
<reference evidence="1 2" key="1">
    <citation type="journal article" date="2011" name="J. Bacteriol.">
        <title>Draft genome sequence of the polycyclic aromatic hydrocarbon-degrading, genetically engineered bioluminescent bioreporter Pseudomonas fluorescens HK44.</title>
        <authorList>
            <person name="Chauhan A."/>
            <person name="Layton A.C."/>
            <person name="Williams D.E."/>
            <person name="Smartt A.E."/>
            <person name="Ripp S."/>
            <person name="Karpinets T.V."/>
            <person name="Brown S.D."/>
            <person name="Sayler G.S."/>
        </authorList>
    </citation>
    <scope>NUCLEOTIDE SEQUENCE [LARGE SCALE GENOMIC DNA]</scope>
    <source>
        <strain evidence="1 2">HK44</strain>
        <plasmid evidence="1">pUTK21</plasmid>
    </source>
</reference>
<dbReference type="PATRIC" id="fig|1042209.11.peg.27"/>
<dbReference type="Proteomes" id="UP000022611">
    <property type="component" value="Unassembled WGS sequence"/>
</dbReference>
<gene>
    <name evidence="1" type="ORF">HK44_029145</name>
</gene>
<evidence type="ECO:0000313" key="1">
    <source>
        <dbReference type="EMBL" id="EXF90985.1"/>
    </source>
</evidence>
<accession>A0A010SCF1</accession>
<dbReference type="OrthoDB" id="6942395at2"/>
<dbReference type="HOGENOM" id="CLU_2772760_0_0_6"/>
<organism evidence="1 2">
    <name type="scientific">Pseudomonas fluorescens HK44</name>
    <dbReference type="NCBI Taxonomy" id="1042209"/>
    <lineage>
        <taxon>Bacteria</taxon>
        <taxon>Pseudomonadati</taxon>
        <taxon>Pseudomonadota</taxon>
        <taxon>Gammaproteobacteria</taxon>
        <taxon>Pseudomonadales</taxon>
        <taxon>Pseudomonadaceae</taxon>
        <taxon>Pseudomonas</taxon>
    </lineage>
</organism>